<dbReference type="RefSeq" id="WP_169071922.1">
    <property type="nucleotide sequence ID" value="NZ_JAZKUC010000002.1"/>
</dbReference>
<dbReference type="Pfam" id="PF00015">
    <property type="entry name" value="MCPsignal"/>
    <property type="match status" value="1"/>
</dbReference>
<keyword evidence="4" id="KW-1133">Transmembrane helix</keyword>
<feature type="domain" description="Methyl-accepting transducer" evidence="5">
    <location>
        <begin position="108"/>
        <end position="276"/>
    </location>
</feature>
<keyword evidence="4" id="KW-0812">Transmembrane</keyword>
<keyword evidence="7" id="KW-1185">Reference proteome</keyword>
<organism evidence="6 7">
    <name type="scientific">Candidatus Accumulibacter contiguus</name>
    <dbReference type="NCBI Taxonomy" id="2954381"/>
    <lineage>
        <taxon>Bacteria</taxon>
        <taxon>Pseudomonadati</taxon>
        <taxon>Pseudomonadota</taxon>
        <taxon>Betaproteobacteria</taxon>
        <taxon>Candidatus Accumulibacter</taxon>
    </lineage>
</organism>
<feature type="transmembrane region" description="Helical" evidence="4">
    <location>
        <begin position="17"/>
        <end position="38"/>
    </location>
</feature>
<dbReference type="PANTHER" id="PTHR32089:SF112">
    <property type="entry name" value="LYSOZYME-LIKE PROTEIN-RELATED"/>
    <property type="match status" value="1"/>
</dbReference>
<dbReference type="PANTHER" id="PTHR32089">
    <property type="entry name" value="METHYL-ACCEPTING CHEMOTAXIS PROTEIN MCPB"/>
    <property type="match status" value="1"/>
</dbReference>
<name>A0ABX1TFR0_9PROT</name>
<evidence type="ECO:0000256" key="3">
    <source>
        <dbReference type="SAM" id="MobiDB-lite"/>
    </source>
</evidence>
<evidence type="ECO:0000313" key="7">
    <source>
        <dbReference type="Proteomes" id="UP000886469"/>
    </source>
</evidence>
<feature type="compositionally biased region" description="Low complexity" evidence="3">
    <location>
        <begin position="426"/>
        <end position="449"/>
    </location>
</feature>
<dbReference type="SMART" id="SM00283">
    <property type="entry name" value="MA"/>
    <property type="match status" value="1"/>
</dbReference>
<dbReference type="EMBL" id="SPMX01000088">
    <property type="protein sequence ID" value="NMQ07667.1"/>
    <property type="molecule type" value="Genomic_DNA"/>
</dbReference>
<reference evidence="6" key="1">
    <citation type="submission" date="2019-03" db="EMBL/GenBank/DDBJ databases">
        <title>Metabolic reconstructions from genomes of highly enriched 'Candidatus Accumulibacter' and 'Candidatus Competibacter' bioreactor populations.</title>
        <authorList>
            <person name="Annavajhala M.K."/>
            <person name="Welles L."/>
            <person name="Abbas B."/>
            <person name="Sorokin D."/>
            <person name="Park H."/>
            <person name="Van Loosdrecht M."/>
            <person name="Chandran K."/>
        </authorList>
    </citation>
    <scope>NUCLEOTIDE SEQUENCE</scope>
    <source>
        <strain evidence="6">SBR_L</strain>
    </source>
</reference>
<comment type="caution">
    <text evidence="6">The sequence shown here is derived from an EMBL/GenBank/DDBJ whole genome shotgun (WGS) entry which is preliminary data.</text>
</comment>
<feature type="region of interest" description="Disordered" evidence="3">
    <location>
        <begin position="414"/>
        <end position="449"/>
    </location>
</feature>
<dbReference type="Proteomes" id="UP000886469">
    <property type="component" value="Unassembled WGS sequence"/>
</dbReference>
<gene>
    <name evidence="6" type="ORF">E4Q08_21710</name>
</gene>
<evidence type="ECO:0000256" key="1">
    <source>
        <dbReference type="ARBA" id="ARBA00023224"/>
    </source>
</evidence>
<evidence type="ECO:0000256" key="2">
    <source>
        <dbReference type="PROSITE-ProRule" id="PRU00284"/>
    </source>
</evidence>
<evidence type="ECO:0000256" key="4">
    <source>
        <dbReference type="SAM" id="Phobius"/>
    </source>
</evidence>
<proteinExistence type="predicted"/>
<evidence type="ECO:0000259" key="5">
    <source>
        <dbReference type="PROSITE" id="PS50111"/>
    </source>
</evidence>
<sequence>MTPSLGKPQDQYRRRSLLTGLAATVVLLIVVLLLHGWYVDFLSQTFALGDRSRDTLMTLLGLLLFLGLQQALSRLLYHDAHLGIDESLQDERQRCPSQQVCQRVALPELREIPRFNQVLVGQLQSVVEQTEQAAYEVTSRLQTIDEVVTDLNQFVAAAAAESQAMAHESEEQIAGNRQLIGKLEAFIAQRVEETAADEKHSVEAVKEARSLQTLVDLIRHIAGQTNLLALNAAIEAARAGEAGRGFAVVADEVRKLSHETEAAVKKINDGIIAVTQIIERQFKDKLAHSHIKEERDSLERFTQQLAALGASYESLTARERQILDTITTNSGKLATMFMEALASVQFQDVTRQQIEQVIHGLGRLDQHAEALAGAIESGADGGHEVRIEPLARQMEQQFSNYVMDQQRDAHRQAIGRTHRPRPPAAVPKARTSTAAAPAPASKPSNVELF</sequence>
<protein>
    <submittedName>
        <fullName evidence="6">Chemotaxis protein</fullName>
    </submittedName>
</protein>
<keyword evidence="1 2" id="KW-0807">Transducer</keyword>
<dbReference type="InterPro" id="IPR004089">
    <property type="entry name" value="MCPsignal_dom"/>
</dbReference>
<dbReference type="SUPFAM" id="SSF58104">
    <property type="entry name" value="Methyl-accepting chemotaxis protein (MCP) signaling domain"/>
    <property type="match status" value="1"/>
</dbReference>
<dbReference type="Gene3D" id="1.10.287.950">
    <property type="entry name" value="Methyl-accepting chemotaxis protein"/>
    <property type="match status" value="1"/>
</dbReference>
<accession>A0ABX1TFR0</accession>
<evidence type="ECO:0000313" key="6">
    <source>
        <dbReference type="EMBL" id="NMQ07667.1"/>
    </source>
</evidence>
<keyword evidence="4" id="KW-0472">Membrane</keyword>
<dbReference type="PROSITE" id="PS50111">
    <property type="entry name" value="CHEMOTAXIS_TRANSDUC_2"/>
    <property type="match status" value="1"/>
</dbReference>